<dbReference type="InterPro" id="IPR011008">
    <property type="entry name" value="Dimeric_a/b-barrel"/>
</dbReference>
<dbReference type="SMART" id="SM00344">
    <property type="entry name" value="HTH_ASNC"/>
    <property type="match status" value="1"/>
</dbReference>
<evidence type="ECO:0000256" key="1">
    <source>
        <dbReference type="ARBA" id="ARBA00023015"/>
    </source>
</evidence>
<proteinExistence type="predicted"/>
<dbReference type="InterPro" id="IPR054609">
    <property type="entry name" value="PF0864-like_C"/>
</dbReference>
<evidence type="ECO:0000259" key="4">
    <source>
        <dbReference type="PROSITE" id="PS50956"/>
    </source>
</evidence>
<evidence type="ECO:0000313" key="5">
    <source>
        <dbReference type="EMBL" id="MQY15960.1"/>
    </source>
</evidence>
<dbReference type="InterPro" id="IPR000485">
    <property type="entry name" value="AsnC-type_HTH_dom"/>
</dbReference>
<dbReference type="PANTHER" id="PTHR30154:SF34">
    <property type="entry name" value="TRANSCRIPTIONAL REGULATOR AZLB"/>
    <property type="match status" value="1"/>
</dbReference>
<dbReference type="SUPFAM" id="SSF46785">
    <property type="entry name" value="Winged helix' DNA-binding domain"/>
    <property type="match status" value="1"/>
</dbReference>
<accession>A0A7K0CR49</accession>
<gene>
    <name evidence="5" type="primary">asnC_2</name>
    <name evidence="5" type="ORF">SRB5_61520</name>
</gene>
<dbReference type="GO" id="GO:0043565">
    <property type="term" value="F:sequence-specific DNA binding"/>
    <property type="evidence" value="ECO:0007669"/>
    <property type="project" value="InterPro"/>
</dbReference>
<dbReference type="InterPro" id="IPR019888">
    <property type="entry name" value="Tscrpt_reg_AsnC-like"/>
</dbReference>
<dbReference type="PROSITE" id="PS50956">
    <property type="entry name" value="HTH_ASNC_2"/>
    <property type="match status" value="1"/>
</dbReference>
<dbReference type="RefSeq" id="WP_323378759.1">
    <property type="nucleotide sequence ID" value="NZ_WEGJ01000042.1"/>
</dbReference>
<organism evidence="5 6">
    <name type="scientific">Streptomyces smaragdinus</name>
    <dbReference type="NCBI Taxonomy" id="2585196"/>
    <lineage>
        <taxon>Bacteria</taxon>
        <taxon>Bacillati</taxon>
        <taxon>Actinomycetota</taxon>
        <taxon>Actinomycetes</taxon>
        <taxon>Kitasatosporales</taxon>
        <taxon>Streptomycetaceae</taxon>
        <taxon>Streptomyces</taxon>
    </lineage>
</organism>
<dbReference type="Pfam" id="PF13404">
    <property type="entry name" value="HTH_AsnC-type"/>
    <property type="match status" value="1"/>
</dbReference>
<dbReference type="AlphaFoldDB" id="A0A7K0CR49"/>
<reference evidence="5 6" key="1">
    <citation type="submission" date="2019-10" db="EMBL/GenBank/DDBJ databases">
        <title>Streptomyces smaragdinus sp. nov. and Streptomyces fabii sp. nov., isolated from the gut of fungus growing-termite Macrotermes natalensis.</title>
        <authorList>
            <person name="Schwitalla J."/>
            <person name="Benndorf R."/>
            <person name="Martin K."/>
            <person name="De Beer W."/>
            <person name="Kaster A.-K."/>
            <person name="Vollmers J."/>
            <person name="Poulsen M."/>
            <person name="Beemelmanns C."/>
        </authorList>
    </citation>
    <scope>NUCLEOTIDE SEQUENCE [LARGE SCALE GENOMIC DNA]</scope>
    <source>
        <strain evidence="5 6">RB5</strain>
    </source>
</reference>
<evidence type="ECO:0000313" key="6">
    <source>
        <dbReference type="Proteomes" id="UP000466345"/>
    </source>
</evidence>
<dbReference type="SUPFAM" id="SSF54909">
    <property type="entry name" value="Dimeric alpha+beta barrel"/>
    <property type="match status" value="1"/>
</dbReference>
<dbReference type="EMBL" id="WEGJ01000042">
    <property type="protein sequence ID" value="MQY15960.1"/>
    <property type="molecule type" value="Genomic_DNA"/>
</dbReference>
<dbReference type="InterPro" id="IPR036388">
    <property type="entry name" value="WH-like_DNA-bd_sf"/>
</dbReference>
<keyword evidence="3" id="KW-0804">Transcription</keyword>
<evidence type="ECO:0000256" key="2">
    <source>
        <dbReference type="ARBA" id="ARBA00023125"/>
    </source>
</evidence>
<dbReference type="Gene3D" id="3.30.70.920">
    <property type="match status" value="1"/>
</dbReference>
<sequence length="155" mass="17085">MAPRDKNTSSLDAVSRAIIEQLQEDGRRPYAAIAKAVGLSEAAVRQRVQKLIEQGVMQIVAVTDPLTVGYHRQAMVGINAEGDLEPIADALAAMPEVDYVVLTAGSFDLLVEVVVEDDDALLDVIRRVRTLPGVRSTESFVYFKLRKQTYQWGAR</sequence>
<evidence type="ECO:0000256" key="3">
    <source>
        <dbReference type="ARBA" id="ARBA00023163"/>
    </source>
</evidence>
<dbReference type="InterPro" id="IPR019885">
    <property type="entry name" value="Tscrpt_reg_HTH_AsnC-type_CS"/>
</dbReference>
<feature type="domain" description="HTH asnC-type" evidence="4">
    <location>
        <begin position="11"/>
        <end position="71"/>
    </location>
</feature>
<dbReference type="InterPro" id="IPR036390">
    <property type="entry name" value="WH_DNA-bd_sf"/>
</dbReference>
<dbReference type="Gene3D" id="1.10.10.10">
    <property type="entry name" value="Winged helix-like DNA-binding domain superfamily/Winged helix DNA-binding domain"/>
    <property type="match status" value="1"/>
</dbReference>
<dbReference type="GO" id="GO:0043200">
    <property type="term" value="P:response to amino acid"/>
    <property type="evidence" value="ECO:0007669"/>
    <property type="project" value="TreeGrafter"/>
</dbReference>
<name>A0A7K0CR49_9ACTN</name>
<dbReference type="GO" id="GO:0005829">
    <property type="term" value="C:cytosol"/>
    <property type="evidence" value="ECO:0007669"/>
    <property type="project" value="TreeGrafter"/>
</dbReference>
<dbReference type="PROSITE" id="PS00519">
    <property type="entry name" value="HTH_ASNC_1"/>
    <property type="match status" value="1"/>
</dbReference>
<dbReference type="Proteomes" id="UP000466345">
    <property type="component" value="Unassembled WGS sequence"/>
</dbReference>
<dbReference type="PANTHER" id="PTHR30154">
    <property type="entry name" value="LEUCINE-RESPONSIVE REGULATORY PROTEIN"/>
    <property type="match status" value="1"/>
</dbReference>
<dbReference type="PRINTS" id="PR00033">
    <property type="entry name" value="HTHASNC"/>
</dbReference>
<keyword evidence="2" id="KW-0238">DNA-binding</keyword>
<protein>
    <submittedName>
        <fullName evidence="5">Regulatory protein AsnC</fullName>
    </submittedName>
</protein>
<dbReference type="Pfam" id="PF22482">
    <property type="entry name" value="AsnC_trans_reg_3"/>
    <property type="match status" value="1"/>
</dbReference>
<keyword evidence="6" id="KW-1185">Reference proteome</keyword>
<keyword evidence="1" id="KW-0805">Transcription regulation</keyword>
<comment type="caution">
    <text evidence="5">The sequence shown here is derived from an EMBL/GenBank/DDBJ whole genome shotgun (WGS) entry which is preliminary data.</text>
</comment>